<evidence type="ECO:0000256" key="2">
    <source>
        <dbReference type="ARBA" id="ARBA00023315"/>
    </source>
</evidence>
<evidence type="ECO:0000313" key="4">
    <source>
        <dbReference type="EMBL" id="MCH4294612.1"/>
    </source>
</evidence>
<proteinExistence type="predicted"/>
<dbReference type="PROSITE" id="PS51186">
    <property type="entry name" value="GNAT"/>
    <property type="match status" value="1"/>
</dbReference>
<reference evidence="4 5" key="1">
    <citation type="submission" date="2022-02" db="EMBL/GenBank/DDBJ databases">
        <title>The genome sequence of Shewanella sp. 3B26.</title>
        <authorList>
            <person name="Du J."/>
        </authorList>
    </citation>
    <scope>NUCLEOTIDE SEQUENCE [LARGE SCALE GENOMIC DNA]</scope>
    <source>
        <strain evidence="4 5">3B26</strain>
    </source>
</reference>
<evidence type="ECO:0000256" key="1">
    <source>
        <dbReference type="ARBA" id="ARBA00022679"/>
    </source>
</evidence>
<dbReference type="RefSeq" id="WP_240590940.1">
    <property type="nucleotide sequence ID" value="NZ_JAKUDL010000003.1"/>
</dbReference>
<keyword evidence="1" id="KW-0808">Transferase</keyword>
<gene>
    <name evidence="4" type="ORF">MJ923_09900</name>
</gene>
<keyword evidence="2" id="KW-0012">Acyltransferase</keyword>
<dbReference type="InterPro" id="IPR050832">
    <property type="entry name" value="Bact_Acetyltransf"/>
</dbReference>
<protein>
    <submittedName>
        <fullName evidence="4">GNAT family N-acetyltransferase</fullName>
    </submittedName>
</protein>
<keyword evidence="5" id="KW-1185">Reference proteome</keyword>
<dbReference type="AlphaFoldDB" id="A0AAJ1BH32"/>
<dbReference type="SUPFAM" id="SSF55729">
    <property type="entry name" value="Acyl-CoA N-acyltransferases (Nat)"/>
    <property type="match status" value="1"/>
</dbReference>
<dbReference type="Proteomes" id="UP001297581">
    <property type="component" value="Unassembled WGS sequence"/>
</dbReference>
<feature type="domain" description="N-acetyltransferase" evidence="3">
    <location>
        <begin position="1"/>
        <end position="160"/>
    </location>
</feature>
<dbReference type="GO" id="GO:0016747">
    <property type="term" value="F:acyltransferase activity, transferring groups other than amino-acyl groups"/>
    <property type="evidence" value="ECO:0007669"/>
    <property type="project" value="InterPro"/>
</dbReference>
<dbReference type="PANTHER" id="PTHR43877">
    <property type="entry name" value="AMINOALKYLPHOSPHONATE N-ACETYLTRANSFERASE-RELATED-RELATED"/>
    <property type="match status" value="1"/>
</dbReference>
<evidence type="ECO:0000313" key="5">
    <source>
        <dbReference type="Proteomes" id="UP001297581"/>
    </source>
</evidence>
<dbReference type="InterPro" id="IPR000182">
    <property type="entry name" value="GNAT_dom"/>
</dbReference>
<comment type="caution">
    <text evidence="4">The sequence shown here is derived from an EMBL/GenBank/DDBJ whole genome shotgun (WGS) entry which is preliminary data.</text>
</comment>
<dbReference type="Gene3D" id="3.40.630.30">
    <property type="match status" value="1"/>
</dbReference>
<name>A0AAJ1BH32_9GAMM</name>
<dbReference type="InterPro" id="IPR016181">
    <property type="entry name" value="Acyl_CoA_acyltransferase"/>
</dbReference>
<organism evidence="4 5">
    <name type="scientific">Shewanella zhuhaiensis</name>
    <dbReference type="NCBI Taxonomy" id="2919576"/>
    <lineage>
        <taxon>Bacteria</taxon>
        <taxon>Pseudomonadati</taxon>
        <taxon>Pseudomonadota</taxon>
        <taxon>Gammaproteobacteria</taxon>
        <taxon>Alteromonadales</taxon>
        <taxon>Shewanellaceae</taxon>
        <taxon>Shewanella</taxon>
    </lineage>
</organism>
<accession>A0AAJ1BH32</accession>
<dbReference type="PANTHER" id="PTHR43877:SF2">
    <property type="entry name" value="AMINOALKYLPHOSPHONATE N-ACETYLTRANSFERASE-RELATED"/>
    <property type="match status" value="1"/>
</dbReference>
<dbReference type="Pfam" id="PF00583">
    <property type="entry name" value="Acetyltransf_1"/>
    <property type="match status" value="1"/>
</dbReference>
<dbReference type="CDD" id="cd04301">
    <property type="entry name" value="NAT_SF"/>
    <property type="match status" value="1"/>
</dbReference>
<dbReference type="EMBL" id="JAKUDL010000003">
    <property type="protein sequence ID" value="MCH4294612.1"/>
    <property type="molecule type" value="Genomic_DNA"/>
</dbReference>
<sequence length="160" mass="17642">MELCKAAAEDAQAIWDLRNKAILAGCKGYYDELSLARWTEGELTESFTAVVAQGFYIMKDGARVVGSVMLDLTHPELKSAEGQVEALFVAPDVMGRGVGKRLMAFVEELALAQGISRLRLESTLNAAPFYRACGFGEEKRSLYQSPRGFTLDCCLMYKNL</sequence>
<evidence type="ECO:0000259" key="3">
    <source>
        <dbReference type="PROSITE" id="PS51186"/>
    </source>
</evidence>